<feature type="binding site" evidence="10">
    <location>
        <begin position="11"/>
        <end position="13"/>
    </location>
    <ligand>
        <name>UDP-N-acetyl-alpha-D-glucosamine</name>
        <dbReference type="ChEBI" id="CHEBI:57705"/>
    </ligand>
</feature>
<accession>A0ABZ2GVK7</accession>
<protein>
    <recommendedName>
        <fullName evidence="10">UDP-N-acetylglucosamine--N-acetylmuramyl-(pentapeptide) pyrophosphoryl-undecaprenol N-acetylglucosamine transferase</fullName>
        <ecNumber evidence="10">2.4.1.227</ecNumber>
    </recommendedName>
    <alternativeName>
        <fullName evidence="10">Undecaprenyl-PP-MurNAc-pentapeptide-UDPGlcNAc GlcNAc transferase</fullName>
    </alternativeName>
</protein>
<keyword evidence="14" id="KW-1185">Reference proteome</keyword>
<dbReference type="RefSeq" id="WP_338516063.1">
    <property type="nucleotide sequence ID" value="NZ_CP135137.1"/>
</dbReference>
<evidence type="ECO:0000259" key="11">
    <source>
        <dbReference type="Pfam" id="PF03033"/>
    </source>
</evidence>
<keyword evidence="4 10" id="KW-0808">Transferase</keyword>
<keyword evidence="8 10" id="KW-0131">Cell cycle</keyword>
<dbReference type="SUPFAM" id="SSF53756">
    <property type="entry name" value="UDP-Glycosyltransferase/glycogen phosphorylase"/>
    <property type="match status" value="1"/>
</dbReference>
<evidence type="ECO:0000256" key="6">
    <source>
        <dbReference type="ARBA" id="ARBA00022984"/>
    </source>
</evidence>
<keyword evidence="3 10" id="KW-0328">Glycosyltransferase</keyword>
<keyword evidence="9 10" id="KW-0961">Cell wall biogenesis/degradation</keyword>
<feature type="binding site" evidence="10">
    <location>
        <position position="293"/>
    </location>
    <ligand>
        <name>UDP-N-acetyl-alpha-D-glucosamine</name>
        <dbReference type="ChEBI" id="CHEBI:57705"/>
    </ligand>
</feature>
<dbReference type="InterPro" id="IPR004276">
    <property type="entry name" value="GlycoTrans_28_N"/>
</dbReference>
<comment type="caution">
    <text evidence="10">Lacks conserved residue(s) required for the propagation of feature annotation.</text>
</comment>
<dbReference type="Gene3D" id="3.40.50.2000">
    <property type="entry name" value="Glycogen Phosphorylase B"/>
    <property type="match status" value="2"/>
</dbReference>
<evidence type="ECO:0000256" key="8">
    <source>
        <dbReference type="ARBA" id="ARBA00023306"/>
    </source>
</evidence>
<dbReference type="Pfam" id="PF03033">
    <property type="entry name" value="Glyco_transf_28"/>
    <property type="match status" value="1"/>
</dbReference>
<evidence type="ECO:0000259" key="12">
    <source>
        <dbReference type="Pfam" id="PF04101"/>
    </source>
</evidence>
<evidence type="ECO:0000256" key="5">
    <source>
        <dbReference type="ARBA" id="ARBA00022960"/>
    </source>
</evidence>
<keyword evidence="6 10" id="KW-0573">Peptidoglycan synthesis</keyword>
<gene>
    <name evidence="10" type="primary">murG</name>
    <name evidence="13" type="ORF">RQL39_02245</name>
</gene>
<evidence type="ECO:0000256" key="3">
    <source>
        <dbReference type="ARBA" id="ARBA00022676"/>
    </source>
</evidence>
<comment type="function">
    <text evidence="10">Cell wall formation. Catalyzes the transfer of a GlcNAc subunit on undecaprenyl-pyrophosphoryl-MurNAc-pentapeptide (lipid intermediate I) to form undecaprenyl-pyrophosphoryl-MurNAc-(pentapeptide)GlcNAc (lipid intermediate II).</text>
</comment>
<comment type="catalytic activity">
    <reaction evidence="10">
        <text>di-trans,octa-cis-undecaprenyl diphospho-N-acetyl-alpha-D-muramoyl-L-alanyl-D-glutamyl-meso-2,6-diaminopimeloyl-D-alanyl-D-alanine + UDP-N-acetyl-alpha-D-glucosamine = di-trans,octa-cis-undecaprenyl diphospho-[N-acetyl-alpha-D-glucosaminyl-(1-&gt;4)]-N-acetyl-alpha-D-muramoyl-L-alanyl-D-glutamyl-meso-2,6-diaminopimeloyl-D-alanyl-D-alanine + UDP + H(+)</text>
        <dbReference type="Rhea" id="RHEA:31227"/>
        <dbReference type="ChEBI" id="CHEBI:15378"/>
        <dbReference type="ChEBI" id="CHEBI:57705"/>
        <dbReference type="ChEBI" id="CHEBI:58223"/>
        <dbReference type="ChEBI" id="CHEBI:61387"/>
        <dbReference type="ChEBI" id="CHEBI:61388"/>
        <dbReference type="EC" id="2.4.1.227"/>
    </reaction>
</comment>
<dbReference type="EC" id="2.4.1.227" evidence="10"/>
<evidence type="ECO:0000313" key="13">
    <source>
        <dbReference type="EMBL" id="WWR11488.1"/>
    </source>
</evidence>
<keyword evidence="2 10" id="KW-0132">Cell division</keyword>
<reference evidence="13" key="1">
    <citation type="submission" date="2023-09" db="EMBL/GenBank/DDBJ databases">
        <title>Genomes of two closely related lineages of the louse Polyplax serrata with different host specificities.</title>
        <authorList>
            <person name="Martinu J."/>
            <person name="Tarabai H."/>
            <person name="Stefka J."/>
            <person name="Hypsa V."/>
        </authorList>
    </citation>
    <scope>NUCLEOTIDE SEQUENCE [LARGE SCALE GENOMIC DNA]</scope>
    <source>
        <strain evidence="13">98ZLc_SE</strain>
    </source>
</reference>
<feature type="binding site" evidence="10">
    <location>
        <position position="168"/>
    </location>
    <ligand>
        <name>UDP-N-acetyl-alpha-D-glucosamine</name>
        <dbReference type="ChEBI" id="CHEBI:57705"/>
    </ligand>
</feature>
<dbReference type="InterPro" id="IPR006009">
    <property type="entry name" value="GlcNAc_MurG"/>
</dbReference>
<dbReference type="GO" id="GO:0016757">
    <property type="term" value="F:glycosyltransferase activity"/>
    <property type="evidence" value="ECO:0007669"/>
    <property type="project" value="UniProtKB-KW"/>
</dbReference>
<dbReference type="PANTHER" id="PTHR21015:SF27">
    <property type="entry name" value="UDP-N-ACETYLGLUCOSAMINE--N-ACETYLMURAMYL-(PENTAPEPTIDE) PYROPHOSPHORYL-UNDECAPRENOL N-ACETYLGLUCOSAMINE TRANSFERASE"/>
    <property type="match status" value="1"/>
</dbReference>
<proteinExistence type="inferred from homology"/>
<comment type="similarity">
    <text evidence="10">Belongs to the glycosyltransferase 28 family. MurG subfamily.</text>
</comment>
<dbReference type="EMBL" id="CP135137">
    <property type="protein sequence ID" value="WWR11488.1"/>
    <property type="molecule type" value="Genomic_DNA"/>
</dbReference>
<feature type="domain" description="Glycosyltransferase family 28 N-terminal" evidence="11">
    <location>
        <begin position="4"/>
        <end position="142"/>
    </location>
</feature>
<evidence type="ECO:0000313" key="14">
    <source>
        <dbReference type="Proteomes" id="UP001368618"/>
    </source>
</evidence>
<keyword evidence="7 10" id="KW-0472">Membrane</keyword>
<keyword evidence="1 10" id="KW-1003">Cell membrane</keyword>
<dbReference type="InterPro" id="IPR007235">
    <property type="entry name" value="Glyco_trans_28_C"/>
</dbReference>
<comment type="pathway">
    <text evidence="10">Cell wall biogenesis; peptidoglycan biosynthesis.</text>
</comment>
<evidence type="ECO:0000256" key="9">
    <source>
        <dbReference type="ARBA" id="ARBA00023316"/>
    </source>
</evidence>
<dbReference type="CDD" id="cd03785">
    <property type="entry name" value="GT28_MurG"/>
    <property type="match status" value="1"/>
</dbReference>
<evidence type="ECO:0000256" key="7">
    <source>
        <dbReference type="ARBA" id="ARBA00023136"/>
    </source>
</evidence>
<dbReference type="HAMAP" id="MF_00033">
    <property type="entry name" value="MurG"/>
    <property type="match status" value="1"/>
</dbReference>
<dbReference type="PANTHER" id="PTHR21015">
    <property type="entry name" value="UDP-N-ACETYLGLUCOSAMINE--N-ACETYLMURAMYL-(PENTAPEPTIDE) PYROPHOSPHORYL-UNDECAPRENOL N-ACETYLGLUCOSAMINE TRANSFERASE 1"/>
    <property type="match status" value="1"/>
</dbReference>
<dbReference type="Pfam" id="PF04101">
    <property type="entry name" value="Glyco_tran_28_C"/>
    <property type="match status" value="1"/>
</dbReference>
<sequence length="358" mass="40693">MFCIVFAGGGSAGHIFPNIAIIESLKNDSNCKIHYFGLDKKMDKYLMSFFPFVSYHYVVSGKLRRYFSWKNFVDIIKVLFGIIQTFFKFRKMKVNIVFSKGGFASFPVIIAAWLNNIPVILHESDITLGLSNRLSLPFVTSVCLSMNLKKKYLFLKNKKIFITGIPIRSSIFRGLKSKGLSFCGFNDSIPCILIVGGSQGSLILNSIIRKSLHLFCVKYQIIHLCGFNNLDLSFFYRKNYFQIEFANEIFSDLLAASDIVISRAGANIIYEILSLGKPNILIPLSKNASRGEQIDNAFYFKKKGVSVVLDEDTVTAESLLLWVNRLYVKRKDIKKKIKSLFINSSVEKIINIIKNEIK</sequence>
<evidence type="ECO:0000256" key="10">
    <source>
        <dbReference type="HAMAP-Rule" id="MF_00033"/>
    </source>
</evidence>
<keyword evidence="5 10" id="KW-0133">Cell shape</keyword>
<name>A0ABZ2GVK7_9GAMM</name>
<organism evidence="13 14">
    <name type="scientific">Candidatus Legionella polyplacis</name>
    <dbReference type="NCBI Taxonomy" id="2005262"/>
    <lineage>
        <taxon>Bacteria</taxon>
        <taxon>Pseudomonadati</taxon>
        <taxon>Pseudomonadota</taxon>
        <taxon>Gammaproteobacteria</taxon>
        <taxon>Legionellales</taxon>
        <taxon>Legionellaceae</taxon>
        <taxon>Legionella</taxon>
    </lineage>
</organism>
<evidence type="ECO:0000256" key="1">
    <source>
        <dbReference type="ARBA" id="ARBA00022475"/>
    </source>
</evidence>
<dbReference type="Proteomes" id="UP001368618">
    <property type="component" value="Chromosome"/>
</dbReference>
<comment type="subcellular location">
    <subcellularLocation>
        <location evidence="10">Cell membrane</location>
        <topology evidence="10">Peripheral membrane protein</topology>
        <orientation evidence="10">Cytoplasmic side</orientation>
    </subcellularLocation>
</comment>
<evidence type="ECO:0000256" key="4">
    <source>
        <dbReference type="ARBA" id="ARBA00022679"/>
    </source>
</evidence>
<evidence type="ECO:0000256" key="2">
    <source>
        <dbReference type="ARBA" id="ARBA00022618"/>
    </source>
</evidence>
<feature type="domain" description="Glycosyl transferase family 28 C-terminal" evidence="12">
    <location>
        <begin position="192"/>
        <end position="340"/>
    </location>
</feature>
<feature type="binding site" evidence="10">
    <location>
        <position position="198"/>
    </location>
    <ligand>
        <name>UDP-N-acetyl-alpha-D-glucosamine</name>
        <dbReference type="ChEBI" id="CHEBI:57705"/>
    </ligand>
</feature>